<name>A0A3B0XWG5_9ZZZZ</name>
<dbReference type="AlphaFoldDB" id="A0A3B0XWG5"/>
<reference evidence="4" key="1">
    <citation type="submission" date="2018-06" db="EMBL/GenBank/DDBJ databases">
        <authorList>
            <person name="Zhirakovskaya E."/>
        </authorList>
    </citation>
    <scope>NUCLEOTIDE SEQUENCE</scope>
</reference>
<keyword evidence="2" id="KW-0472">Membrane</keyword>
<dbReference type="InterPro" id="IPR021994">
    <property type="entry name" value="DUF3592"/>
</dbReference>
<protein>
    <recommendedName>
        <fullName evidence="3">DUF3592 domain-containing protein</fullName>
    </recommendedName>
</protein>
<dbReference type="Pfam" id="PF12158">
    <property type="entry name" value="DUF3592"/>
    <property type="match status" value="1"/>
</dbReference>
<evidence type="ECO:0000313" key="4">
    <source>
        <dbReference type="EMBL" id="VAW67472.1"/>
    </source>
</evidence>
<feature type="domain" description="DUF3592" evidence="3">
    <location>
        <begin position="34"/>
        <end position="119"/>
    </location>
</feature>
<evidence type="ECO:0000259" key="3">
    <source>
        <dbReference type="Pfam" id="PF12158"/>
    </source>
</evidence>
<keyword evidence="2" id="KW-0812">Transmembrane</keyword>
<feature type="transmembrane region" description="Helical" evidence="2">
    <location>
        <begin position="123"/>
        <end position="145"/>
    </location>
</feature>
<dbReference type="EMBL" id="UOFJ01000274">
    <property type="protein sequence ID" value="VAW67472.1"/>
    <property type="molecule type" value="Genomic_DNA"/>
</dbReference>
<evidence type="ECO:0000256" key="1">
    <source>
        <dbReference type="SAM" id="MobiDB-lite"/>
    </source>
</evidence>
<proteinExistence type="predicted"/>
<feature type="region of interest" description="Disordered" evidence="1">
    <location>
        <begin position="44"/>
        <end position="63"/>
    </location>
</feature>
<keyword evidence="2" id="KW-1133">Transmembrane helix</keyword>
<evidence type="ECO:0000256" key="2">
    <source>
        <dbReference type="SAM" id="Phobius"/>
    </source>
</evidence>
<accession>A0A3B0XWG5</accession>
<sequence length="146" mass="15820">MMIVVLLVGLLFVFIAVKITTNNIKFSRHAITTTGEIVDFKVSEHTREDNDSDDSGTEISIGSSTTKMYAPVISYTTEDNETFLYESDTSSSHPSQSKGDKVEIAYLPSNPSDASLVGFSSRWISVIIMSILGTGLIFLGAADLIS</sequence>
<gene>
    <name evidence="4" type="ORF">MNBD_GAMMA10-1735</name>
</gene>
<organism evidence="4">
    <name type="scientific">hydrothermal vent metagenome</name>
    <dbReference type="NCBI Taxonomy" id="652676"/>
    <lineage>
        <taxon>unclassified sequences</taxon>
        <taxon>metagenomes</taxon>
        <taxon>ecological metagenomes</taxon>
    </lineage>
</organism>